<dbReference type="InterPro" id="IPR036890">
    <property type="entry name" value="HATPase_C_sf"/>
</dbReference>
<keyword evidence="12" id="KW-1185">Reference proteome</keyword>
<dbReference type="InterPro" id="IPR001610">
    <property type="entry name" value="PAC"/>
</dbReference>
<organism evidence="11 12">
    <name type="scientific">Pseudanabaena mucicola FACHB-723</name>
    <dbReference type="NCBI Taxonomy" id="2692860"/>
    <lineage>
        <taxon>Bacteria</taxon>
        <taxon>Bacillati</taxon>
        <taxon>Cyanobacteriota</taxon>
        <taxon>Cyanophyceae</taxon>
        <taxon>Pseudanabaenales</taxon>
        <taxon>Pseudanabaenaceae</taxon>
        <taxon>Pseudanabaena</taxon>
    </lineage>
</organism>
<evidence type="ECO:0000313" key="12">
    <source>
        <dbReference type="Proteomes" id="UP000642094"/>
    </source>
</evidence>
<sequence>MFDQSLSNLTCGECVLQKIAIAVPACLHSLCQRTDGSLSFTYISPYIQELQEVTVEEAMADASLLLNQIHPDDVDTYLAAVENSKHTLQPFHSEFRIITPSGRLKWIQVSTRPEKLPNQDVIWHGIALDVTEQKQTQLKIQQLNENLNEQAAQLQIAQQEAQQAKDELQKLGETALQLTENIPVGTYVAKLSDDGVFKFIFVSNRFLTMVNLQKQEVLADPNVVFQQIHPDDYQEFMRLNSQAMRERSHFYWEGKLSVNDQIRWYSVESIPRNLPNGSKVWEGVVIDITDRIETQQRIVQINNELEERVNQRTAELQASENLCRRYFDQDMIGMAMTSPSKGWLNANHRLCEILGYSFAELQELTWDQITYADDLDMNLEYFNRIISGETEGYEFDKRFIHKSGKIIYTRLSVQAHRQPDGNIDFLVVLIQDISDRKKVEIDLQESQEFLQKIADASPNIIFIYDIQEQRNIYVNREIGSILGYSPAEIQAMGTNFFPMLIHPEDLPTIASENEQLKEAVEGKIYECEYRMRNISGEWRWLYSRYSVFSRDAMGKVKFMIGSAQDVTARKLAEISLQQTYEELLQATRLKDEFLATMSHELRTPLNAILGMTESLQEEVYGEMNDRQIRALELIDQSGLHLLSLINDVLDIAKIESGQMQLQLTATSIISLCESSLKFIQPQALKKQIQVQINLPDIIPDIYLDERRIRQSLINLLNNAVKFTPDGGQITLEAIYPLSTQSSASASDLQYIRLLVKDSGIGIAPKAIGKLFQPFIQVDSALNRKYEGTGLGLAIVKRIIELHGGEVGVTSEVGVGSCFFIDLPCRNH</sequence>
<dbReference type="CDD" id="cd00082">
    <property type="entry name" value="HisKA"/>
    <property type="match status" value="1"/>
</dbReference>
<feature type="domain" description="PAC" evidence="10">
    <location>
        <begin position="91"/>
        <end position="142"/>
    </location>
</feature>
<dbReference type="InterPro" id="IPR003661">
    <property type="entry name" value="HisK_dim/P_dom"/>
</dbReference>
<dbReference type="Pfam" id="PF02518">
    <property type="entry name" value="HATPase_c"/>
    <property type="match status" value="1"/>
</dbReference>
<dbReference type="InterPro" id="IPR000014">
    <property type="entry name" value="PAS"/>
</dbReference>
<reference evidence="11 12" key="1">
    <citation type="journal article" date="2020" name="ISME J.">
        <title>Comparative genomics reveals insights into cyanobacterial evolution and habitat adaptation.</title>
        <authorList>
            <person name="Chen M.Y."/>
            <person name="Teng W.K."/>
            <person name="Zhao L."/>
            <person name="Hu C.X."/>
            <person name="Zhou Y.K."/>
            <person name="Han B.P."/>
            <person name="Song L.R."/>
            <person name="Shu W.S."/>
        </authorList>
    </citation>
    <scope>NUCLEOTIDE SEQUENCE [LARGE SCALE GENOMIC DNA]</scope>
    <source>
        <strain evidence="11 12">FACHB-723</strain>
    </source>
</reference>
<comment type="caution">
    <text evidence="11">The sequence shown here is derived from an EMBL/GenBank/DDBJ whole genome shotgun (WGS) entry which is preliminary data.</text>
</comment>
<keyword evidence="7" id="KW-0175">Coiled coil</keyword>
<dbReference type="PROSITE" id="PS50109">
    <property type="entry name" value="HIS_KIN"/>
    <property type="match status" value="1"/>
</dbReference>
<dbReference type="InterPro" id="IPR005467">
    <property type="entry name" value="His_kinase_dom"/>
</dbReference>
<gene>
    <name evidence="11" type="ORF">H6F41_09925</name>
</gene>
<feature type="domain" description="PAS" evidence="9">
    <location>
        <begin position="191"/>
        <end position="247"/>
    </location>
</feature>
<dbReference type="SUPFAM" id="SSF55874">
    <property type="entry name" value="ATPase domain of HSP90 chaperone/DNA topoisomerase II/histidine kinase"/>
    <property type="match status" value="1"/>
</dbReference>
<evidence type="ECO:0000256" key="6">
    <source>
        <dbReference type="ARBA" id="ARBA00023012"/>
    </source>
</evidence>
<evidence type="ECO:0000256" key="7">
    <source>
        <dbReference type="SAM" id="Coils"/>
    </source>
</evidence>
<dbReference type="CDD" id="cd00130">
    <property type="entry name" value="PAS"/>
    <property type="match status" value="3"/>
</dbReference>
<keyword evidence="5" id="KW-0418">Kinase</keyword>
<keyword evidence="3" id="KW-0597">Phosphoprotein</keyword>
<dbReference type="SMART" id="SM00388">
    <property type="entry name" value="HisKA"/>
    <property type="match status" value="1"/>
</dbReference>
<dbReference type="PANTHER" id="PTHR43047">
    <property type="entry name" value="TWO-COMPONENT HISTIDINE PROTEIN KINASE"/>
    <property type="match status" value="1"/>
</dbReference>
<protein>
    <recommendedName>
        <fullName evidence="2">histidine kinase</fullName>
        <ecNumber evidence="2">2.7.13.3</ecNumber>
    </recommendedName>
</protein>
<dbReference type="RefSeq" id="WP_190403314.1">
    <property type="nucleotide sequence ID" value="NZ_JACJQB010000016.1"/>
</dbReference>
<dbReference type="SMART" id="SM00387">
    <property type="entry name" value="HATPase_c"/>
    <property type="match status" value="1"/>
</dbReference>
<keyword evidence="6" id="KW-0902">Two-component regulatory system</keyword>
<dbReference type="Gene3D" id="1.10.287.130">
    <property type="match status" value="1"/>
</dbReference>
<feature type="coiled-coil region" evidence="7">
    <location>
        <begin position="133"/>
        <end position="181"/>
    </location>
</feature>
<keyword evidence="4" id="KW-0808">Transferase</keyword>
<evidence type="ECO:0000256" key="4">
    <source>
        <dbReference type="ARBA" id="ARBA00022679"/>
    </source>
</evidence>
<dbReference type="EMBL" id="JACJQB010000016">
    <property type="protein sequence ID" value="MBD2188463.1"/>
    <property type="molecule type" value="Genomic_DNA"/>
</dbReference>
<dbReference type="Gene3D" id="3.30.565.10">
    <property type="entry name" value="Histidine kinase-like ATPase, C-terminal domain"/>
    <property type="match status" value="1"/>
</dbReference>
<dbReference type="CDD" id="cd16922">
    <property type="entry name" value="HATPase_EvgS-ArcB-TorS-like"/>
    <property type="match status" value="1"/>
</dbReference>
<proteinExistence type="predicted"/>
<dbReference type="InterPro" id="IPR003594">
    <property type="entry name" value="HATPase_dom"/>
</dbReference>
<feature type="domain" description="PAS" evidence="9">
    <location>
        <begin position="446"/>
        <end position="523"/>
    </location>
</feature>
<evidence type="ECO:0000256" key="1">
    <source>
        <dbReference type="ARBA" id="ARBA00000085"/>
    </source>
</evidence>
<name>A0ABR7ZWY4_9CYAN</name>
<feature type="domain" description="PAC" evidence="10">
    <location>
        <begin position="393"/>
        <end position="445"/>
    </location>
</feature>
<dbReference type="Pfam" id="PF08447">
    <property type="entry name" value="PAS_3"/>
    <property type="match status" value="3"/>
</dbReference>
<feature type="domain" description="Histidine kinase" evidence="8">
    <location>
        <begin position="596"/>
        <end position="826"/>
    </location>
</feature>
<dbReference type="SMART" id="SM00086">
    <property type="entry name" value="PAC"/>
    <property type="match status" value="3"/>
</dbReference>
<dbReference type="PRINTS" id="PR00344">
    <property type="entry name" value="BCTRLSENSOR"/>
</dbReference>
<dbReference type="SUPFAM" id="SSF55785">
    <property type="entry name" value="PYP-like sensor domain (PAS domain)"/>
    <property type="match status" value="4"/>
</dbReference>
<feature type="domain" description="PAC" evidence="10">
    <location>
        <begin position="525"/>
        <end position="578"/>
    </location>
</feature>
<dbReference type="InterPro" id="IPR013655">
    <property type="entry name" value="PAS_fold_3"/>
</dbReference>
<dbReference type="InterPro" id="IPR000700">
    <property type="entry name" value="PAS-assoc_C"/>
</dbReference>
<dbReference type="InterPro" id="IPR035965">
    <property type="entry name" value="PAS-like_dom_sf"/>
</dbReference>
<dbReference type="PROSITE" id="PS50112">
    <property type="entry name" value="PAS"/>
    <property type="match status" value="2"/>
</dbReference>
<dbReference type="Proteomes" id="UP000642094">
    <property type="component" value="Unassembled WGS sequence"/>
</dbReference>
<dbReference type="PROSITE" id="PS50113">
    <property type="entry name" value="PAC"/>
    <property type="match status" value="3"/>
</dbReference>
<evidence type="ECO:0000259" key="8">
    <source>
        <dbReference type="PROSITE" id="PS50109"/>
    </source>
</evidence>
<evidence type="ECO:0000259" key="10">
    <source>
        <dbReference type="PROSITE" id="PS50113"/>
    </source>
</evidence>
<comment type="catalytic activity">
    <reaction evidence="1">
        <text>ATP + protein L-histidine = ADP + protein N-phospho-L-histidine.</text>
        <dbReference type="EC" id="2.7.13.3"/>
    </reaction>
</comment>
<dbReference type="EC" id="2.7.13.3" evidence="2"/>
<accession>A0ABR7ZWY4</accession>
<evidence type="ECO:0000259" key="9">
    <source>
        <dbReference type="PROSITE" id="PS50112"/>
    </source>
</evidence>
<dbReference type="InterPro" id="IPR004358">
    <property type="entry name" value="Sig_transdc_His_kin-like_C"/>
</dbReference>
<evidence type="ECO:0000256" key="3">
    <source>
        <dbReference type="ARBA" id="ARBA00022553"/>
    </source>
</evidence>
<dbReference type="Pfam" id="PF00512">
    <property type="entry name" value="HisKA"/>
    <property type="match status" value="1"/>
</dbReference>
<dbReference type="NCBIfam" id="TIGR00229">
    <property type="entry name" value="sensory_box"/>
    <property type="match status" value="2"/>
</dbReference>
<evidence type="ECO:0000313" key="11">
    <source>
        <dbReference type="EMBL" id="MBD2188463.1"/>
    </source>
</evidence>
<dbReference type="SMART" id="SM00091">
    <property type="entry name" value="PAS"/>
    <property type="match status" value="4"/>
</dbReference>
<dbReference type="InterPro" id="IPR036097">
    <property type="entry name" value="HisK_dim/P_sf"/>
</dbReference>
<dbReference type="SUPFAM" id="SSF47384">
    <property type="entry name" value="Homodimeric domain of signal transducing histidine kinase"/>
    <property type="match status" value="1"/>
</dbReference>
<evidence type="ECO:0000256" key="5">
    <source>
        <dbReference type="ARBA" id="ARBA00022777"/>
    </source>
</evidence>
<dbReference type="PANTHER" id="PTHR43047:SF63">
    <property type="entry name" value="HISTIDINE KINASE"/>
    <property type="match status" value="1"/>
</dbReference>
<evidence type="ECO:0000256" key="2">
    <source>
        <dbReference type="ARBA" id="ARBA00012438"/>
    </source>
</evidence>
<dbReference type="Gene3D" id="3.30.450.20">
    <property type="entry name" value="PAS domain"/>
    <property type="match status" value="4"/>
</dbReference>